<comment type="similarity">
    <text evidence="3">Belongs to the cytochrome c family. PsbV subfamily.</text>
</comment>
<keyword evidence="5" id="KW-0602">Photosynthesis</keyword>
<feature type="domain" description="Cytochrome c" evidence="13">
    <location>
        <begin position="67"/>
        <end position="158"/>
    </location>
</feature>
<keyword evidence="15" id="KW-1185">Reference proteome</keyword>
<evidence type="ECO:0000313" key="15">
    <source>
        <dbReference type="Proteomes" id="UP000654482"/>
    </source>
</evidence>
<evidence type="ECO:0000313" key="14">
    <source>
        <dbReference type="EMBL" id="MBE9117048.1"/>
    </source>
</evidence>
<keyword evidence="9 12" id="KW-0408">Iron</keyword>
<dbReference type="Pfam" id="PF14495">
    <property type="entry name" value="Cytochrom_C550"/>
    <property type="match status" value="1"/>
</dbReference>
<evidence type="ECO:0000259" key="13">
    <source>
        <dbReference type="PROSITE" id="PS51007"/>
    </source>
</evidence>
<dbReference type="GO" id="GO:0009055">
    <property type="term" value="F:electron transfer activity"/>
    <property type="evidence" value="ECO:0007669"/>
    <property type="project" value="InterPro"/>
</dbReference>
<keyword evidence="10" id="KW-0472">Membrane</keyword>
<evidence type="ECO:0000256" key="2">
    <source>
        <dbReference type="ARBA" id="ARBA00004170"/>
    </source>
</evidence>
<dbReference type="Proteomes" id="UP000654482">
    <property type="component" value="Unassembled WGS sequence"/>
</dbReference>
<dbReference type="PIRSF" id="PIRSF005890">
    <property type="entry name" value="Phot_II_cyt_c550"/>
    <property type="match status" value="1"/>
</dbReference>
<dbReference type="GO" id="GO:0005506">
    <property type="term" value="F:iron ion binding"/>
    <property type="evidence" value="ECO:0007669"/>
    <property type="project" value="InterPro"/>
</dbReference>
<protein>
    <submittedName>
        <fullName evidence="14">Photosystem II cytochrome PsbV2</fullName>
    </submittedName>
</protein>
<evidence type="ECO:0000256" key="1">
    <source>
        <dbReference type="ARBA" id="ARBA00001926"/>
    </source>
</evidence>
<evidence type="ECO:0000256" key="7">
    <source>
        <dbReference type="ARBA" id="ARBA00022723"/>
    </source>
</evidence>
<keyword evidence="6 12" id="KW-0349">Heme</keyword>
<dbReference type="PROSITE" id="PS51007">
    <property type="entry name" value="CYTC"/>
    <property type="match status" value="1"/>
</dbReference>
<dbReference type="InterPro" id="IPR036909">
    <property type="entry name" value="Cyt_c-like_dom_sf"/>
</dbReference>
<proteinExistence type="inferred from homology"/>
<accession>A0A8J7DZ29</accession>
<keyword evidence="8" id="KW-0249">Electron transport</keyword>
<comment type="caution">
    <text evidence="14">The sequence shown here is derived from an EMBL/GenBank/DDBJ whole genome shotgun (WGS) entry which is preliminary data.</text>
</comment>
<dbReference type="GO" id="GO:0015979">
    <property type="term" value="P:photosynthesis"/>
    <property type="evidence" value="ECO:0007669"/>
    <property type="project" value="UniProtKB-KW"/>
</dbReference>
<gene>
    <name evidence="14" type="primary">psbV2</name>
    <name evidence="14" type="ORF">IQ249_14195</name>
</gene>
<keyword evidence="4" id="KW-0813">Transport</keyword>
<evidence type="ECO:0000256" key="4">
    <source>
        <dbReference type="ARBA" id="ARBA00022448"/>
    </source>
</evidence>
<evidence type="ECO:0000256" key="5">
    <source>
        <dbReference type="ARBA" id="ARBA00022531"/>
    </source>
</evidence>
<reference evidence="14" key="1">
    <citation type="submission" date="2020-10" db="EMBL/GenBank/DDBJ databases">
        <authorList>
            <person name="Castelo-Branco R."/>
            <person name="Eusebio N."/>
            <person name="Adriana R."/>
            <person name="Vieira A."/>
            <person name="Brugerolle De Fraissinette N."/>
            <person name="Rezende De Castro R."/>
            <person name="Schneider M.P."/>
            <person name="Vasconcelos V."/>
            <person name="Leao P.N."/>
        </authorList>
    </citation>
    <scope>NUCLEOTIDE SEQUENCE</scope>
    <source>
        <strain evidence="14">LEGE 07157</strain>
    </source>
</reference>
<evidence type="ECO:0000256" key="9">
    <source>
        <dbReference type="ARBA" id="ARBA00023004"/>
    </source>
</evidence>
<dbReference type="NCBIfam" id="TIGR03046">
    <property type="entry name" value="PS_II_psbV2"/>
    <property type="match status" value="1"/>
</dbReference>
<name>A0A8J7DZ29_9CYAN</name>
<organism evidence="14 15">
    <name type="scientific">Lusitaniella coriacea LEGE 07157</name>
    <dbReference type="NCBI Taxonomy" id="945747"/>
    <lineage>
        <taxon>Bacteria</taxon>
        <taxon>Bacillati</taxon>
        <taxon>Cyanobacteriota</taxon>
        <taxon>Cyanophyceae</taxon>
        <taxon>Spirulinales</taxon>
        <taxon>Lusitaniellaceae</taxon>
        <taxon>Lusitaniella</taxon>
    </lineage>
</organism>
<sequence>MTRFFAFLTRLSHYRGFLFAIFFASILFFSYTAPALAVSKYIKRFIASEPVTLDYDRAGNTKTFTPEDFEQGKELFKEHCIYCHVGGTTLQDPRVSLSTEDLAGATPPRDNVGAIVAFLREPMNYDGSEMSIWCRQVEEDWISQAELEKLAAFVIRAAQKSPGWGVIKRP</sequence>
<dbReference type="SUPFAM" id="SSF46626">
    <property type="entry name" value="Cytochrome c"/>
    <property type="match status" value="1"/>
</dbReference>
<evidence type="ECO:0000256" key="6">
    <source>
        <dbReference type="ARBA" id="ARBA00022617"/>
    </source>
</evidence>
<keyword evidence="11" id="KW-0604">Photosystem II</keyword>
<evidence type="ECO:0000256" key="11">
    <source>
        <dbReference type="ARBA" id="ARBA00023276"/>
    </source>
</evidence>
<dbReference type="InterPro" id="IPR016003">
    <property type="entry name" value="PsbV_cyt_c550-like"/>
</dbReference>
<keyword evidence="7 12" id="KW-0479">Metal-binding</keyword>
<dbReference type="GO" id="GO:0022904">
    <property type="term" value="P:respiratory electron transport chain"/>
    <property type="evidence" value="ECO:0007669"/>
    <property type="project" value="InterPro"/>
</dbReference>
<evidence type="ECO:0000256" key="12">
    <source>
        <dbReference type="PROSITE-ProRule" id="PRU00433"/>
    </source>
</evidence>
<comment type="cofactor">
    <cofactor evidence="1">
        <name>heme c</name>
        <dbReference type="ChEBI" id="CHEBI:61717"/>
    </cofactor>
</comment>
<dbReference type="InterPro" id="IPR009056">
    <property type="entry name" value="Cyt_c-like_dom"/>
</dbReference>
<dbReference type="Gene3D" id="1.10.760.10">
    <property type="entry name" value="Cytochrome c-like domain"/>
    <property type="match status" value="1"/>
</dbReference>
<evidence type="ECO:0000256" key="8">
    <source>
        <dbReference type="ARBA" id="ARBA00022982"/>
    </source>
</evidence>
<evidence type="ECO:0000256" key="3">
    <source>
        <dbReference type="ARBA" id="ARBA00010433"/>
    </source>
</evidence>
<dbReference type="AlphaFoldDB" id="A0A8J7DZ29"/>
<evidence type="ECO:0000256" key="10">
    <source>
        <dbReference type="ARBA" id="ARBA00023136"/>
    </source>
</evidence>
<dbReference type="GO" id="GO:0009523">
    <property type="term" value="C:photosystem II"/>
    <property type="evidence" value="ECO:0007669"/>
    <property type="project" value="UniProtKB-KW"/>
</dbReference>
<comment type="subcellular location">
    <subcellularLocation>
        <location evidence="2">Membrane</location>
        <topology evidence="2">Peripheral membrane protein</topology>
    </subcellularLocation>
</comment>
<dbReference type="RefSeq" id="WP_194030141.1">
    <property type="nucleotide sequence ID" value="NZ_JADEWZ010000020.1"/>
</dbReference>
<dbReference type="GO" id="GO:0020037">
    <property type="term" value="F:heme binding"/>
    <property type="evidence" value="ECO:0007669"/>
    <property type="project" value="InterPro"/>
</dbReference>
<dbReference type="InterPro" id="IPR029490">
    <property type="entry name" value="Cytochrom_C550"/>
</dbReference>
<dbReference type="EMBL" id="JADEWZ010000020">
    <property type="protein sequence ID" value="MBE9117048.1"/>
    <property type="molecule type" value="Genomic_DNA"/>
</dbReference>